<keyword evidence="2" id="KW-1185">Reference proteome</keyword>
<organism evidence="1 2">
    <name type="scientific">Endozoicomonas montiporae</name>
    <dbReference type="NCBI Taxonomy" id="1027273"/>
    <lineage>
        <taxon>Bacteria</taxon>
        <taxon>Pseudomonadati</taxon>
        <taxon>Pseudomonadota</taxon>
        <taxon>Gammaproteobacteria</taxon>
        <taxon>Oceanospirillales</taxon>
        <taxon>Endozoicomonadaceae</taxon>
        <taxon>Endozoicomonas</taxon>
    </lineage>
</organism>
<reference evidence="1 2" key="1">
    <citation type="submission" date="2014-06" db="EMBL/GenBank/DDBJ databases">
        <title>Whole Genome Sequences of Three Symbiotic Endozoicomonas Bacteria.</title>
        <authorList>
            <person name="Neave M.J."/>
            <person name="Apprill A."/>
            <person name="Voolstra C.R."/>
        </authorList>
    </citation>
    <scope>NUCLEOTIDE SEQUENCE [LARGE SCALE GENOMIC DNA]</scope>
    <source>
        <strain evidence="1 2">LMG 24815</strain>
    </source>
</reference>
<evidence type="ECO:0000313" key="1">
    <source>
        <dbReference type="EMBL" id="KEQ14709.1"/>
    </source>
</evidence>
<dbReference type="RefSeq" id="WP_034874731.1">
    <property type="nucleotide sequence ID" value="NZ_JOKG01000002.1"/>
</dbReference>
<dbReference type="InterPro" id="IPR036188">
    <property type="entry name" value="FAD/NAD-bd_sf"/>
</dbReference>
<dbReference type="Gene3D" id="3.50.50.60">
    <property type="entry name" value="FAD/NAD(P)-binding domain"/>
    <property type="match status" value="1"/>
</dbReference>
<dbReference type="Proteomes" id="UP000028006">
    <property type="component" value="Unassembled WGS sequence"/>
</dbReference>
<proteinExistence type="predicted"/>
<accession>A0A081N8D6</accession>
<name>A0A081N8D6_9GAMM</name>
<dbReference type="EMBL" id="JOKG01000002">
    <property type="protein sequence ID" value="KEQ14709.1"/>
    <property type="molecule type" value="Genomic_DNA"/>
</dbReference>
<dbReference type="PANTHER" id="PTHR43747:SF1">
    <property type="entry name" value="SLR1998 PROTEIN"/>
    <property type="match status" value="1"/>
</dbReference>
<dbReference type="InterPro" id="IPR050816">
    <property type="entry name" value="Flavin-dep_Halogenase_NPB"/>
</dbReference>
<protein>
    <submittedName>
        <fullName evidence="1">Uncharacterized protein</fullName>
    </submittedName>
</protein>
<dbReference type="PANTHER" id="PTHR43747">
    <property type="entry name" value="FAD-BINDING PROTEIN"/>
    <property type="match status" value="1"/>
</dbReference>
<comment type="caution">
    <text evidence="1">The sequence shown here is derived from an EMBL/GenBank/DDBJ whole genome shotgun (WGS) entry which is preliminary data.</text>
</comment>
<gene>
    <name evidence="1" type="ORF">GZ77_10390</name>
</gene>
<dbReference type="eggNOG" id="COG0644">
    <property type="taxonomic scope" value="Bacteria"/>
</dbReference>
<dbReference type="AlphaFoldDB" id="A0A081N8D6"/>
<sequence>MGRRRLLQKKLDLSRESAGEPCSSAWFRVEGKIDVCDIVGKEHTGWHERVSGNHPEDPDYNRFNSTNHFMGDGYWVWLIPLSTGYTSVGIVALEERQPFSSYNTLKKSMAWLNDNEPDIAKLLEGKEVVAQFCDSSPVC</sequence>
<evidence type="ECO:0000313" key="2">
    <source>
        <dbReference type="Proteomes" id="UP000028006"/>
    </source>
</evidence>